<dbReference type="PANTHER" id="PTHR33481:SF1">
    <property type="entry name" value="ENDONUCLEASE_EXONUCLEASE_PHOSPHATASE DOMAIN-CONTAINING PROTEIN-RELATED"/>
    <property type="match status" value="1"/>
</dbReference>
<feature type="compositionally biased region" description="Pro residues" evidence="1">
    <location>
        <begin position="22"/>
        <end position="39"/>
    </location>
</feature>
<evidence type="ECO:0000256" key="1">
    <source>
        <dbReference type="SAM" id="MobiDB-lite"/>
    </source>
</evidence>
<evidence type="ECO:0000313" key="3">
    <source>
        <dbReference type="Proteomes" id="UP000030854"/>
    </source>
</evidence>
<dbReference type="AlphaFoldDB" id="A0A0B1NVR9"/>
<feature type="region of interest" description="Disordered" evidence="1">
    <location>
        <begin position="138"/>
        <end position="160"/>
    </location>
</feature>
<sequence>MTDSMEFFSQESQASSAESSQKPPPIPPVPPIPNLPPPNRILKPVAPSKRPIPERLQNNGRNSFNIANAFLPQELADIIATRQRRERTCHARLMICTTVISNVESTLANFIEDIEKEEVAAFKAYLRLAIANYAAADSSTAPPKIPTHSRQAKSNATGSAKEKSVLKKVAIAIPQNIVPKVAEKSWATVTRNGQKKARVTQSTQSNKLEAIPVSKTKQSVSNKNKSPSLATADTRLFIRLPQDHEWRKLSPAGIREVIVRKLVTSPALSGKIKPVNSGFAISPCSTVTRETLLNAGKGFSFSGAKLEPATNWVSVIVPTVPSKILKEQGEIEVNSSMLTDEIERVCSLRPAHVKLYGRNKAEAPHRTWMAIFTKAPSTKFRVFDESEIVRSFKKQQPIDFCKRCNGHHPAKNCSRAPSCGNCGSTNHCEDVCMAVTKCRNCGGPHRSDSRICLARPTRSGAPTKEQMKAFGQAGEREFQAVLRAKVAEESTPAPRTIAIGDFKSVYWAWQPEASSYYGQGEPTHHAGNTLDLAWKNLKDTMAWVSKEECITSDHLPICDFVPNHKAPKVNSLKSERKLQVSKEKVPQFTRLVTEWLPPNTTLNTVEETEKFAQEICWALTNSLKAVGRRINKTSGRKAPWWTPECKFDHLEYHEAVKDEEHNLRARKFRKTVASAKKEHWKRRIEDMKSSRDAYKLMRWAAPQHSSNTPPLRHEGRIIADQLERAITLRDCLLSRFSASDDLPPCTVSGVARIPWSEELTELEADENAVSFDEKKTDVIHFPGNKREELIGIIVKGKNVLPAGHIRRLGVYLDPQLSFEHHVTTWSAKALSLAQHMRRLNSVQRVAEPKALITAVEQCIVPVATFGTEM</sequence>
<feature type="region of interest" description="Disordered" evidence="1">
    <location>
        <begin position="1"/>
        <end position="60"/>
    </location>
</feature>
<gene>
    <name evidence="2" type="ORF">EV44_g3951</name>
</gene>
<dbReference type="STRING" id="52586.A0A0B1NVR9"/>
<name>A0A0B1NVR9_UNCNE</name>
<accession>A0A0B1NVR9</accession>
<proteinExistence type="predicted"/>
<evidence type="ECO:0000313" key="2">
    <source>
        <dbReference type="EMBL" id="KHJ30457.1"/>
    </source>
</evidence>
<keyword evidence="3" id="KW-1185">Reference proteome</keyword>
<comment type="caution">
    <text evidence="2">The sequence shown here is derived from an EMBL/GenBank/DDBJ whole genome shotgun (WGS) entry which is preliminary data.</text>
</comment>
<protein>
    <submittedName>
        <fullName evidence="2">Putative eka-like protein</fullName>
    </submittedName>
</protein>
<dbReference type="HOGENOM" id="CLU_330151_0_0_1"/>
<dbReference type="PANTHER" id="PTHR33481">
    <property type="entry name" value="REVERSE TRANSCRIPTASE"/>
    <property type="match status" value="1"/>
</dbReference>
<feature type="compositionally biased region" description="Low complexity" evidence="1">
    <location>
        <begin position="1"/>
        <end position="21"/>
    </location>
</feature>
<organism evidence="2 3">
    <name type="scientific">Uncinula necator</name>
    <name type="common">Grape powdery mildew</name>
    <dbReference type="NCBI Taxonomy" id="52586"/>
    <lineage>
        <taxon>Eukaryota</taxon>
        <taxon>Fungi</taxon>
        <taxon>Dikarya</taxon>
        <taxon>Ascomycota</taxon>
        <taxon>Pezizomycotina</taxon>
        <taxon>Leotiomycetes</taxon>
        <taxon>Erysiphales</taxon>
        <taxon>Erysiphaceae</taxon>
        <taxon>Erysiphe</taxon>
    </lineage>
</organism>
<dbReference type="Proteomes" id="UP000030854">
    <property type="component" value="Unassembled WGS sequence"/>
</dbReference>
<reference evidence="2 3" key="1">
    <citation type="journal article" date="2014" name="BMC Genomics">
        <title>Adaptive genomic structural variation in the grape powdery mildew pathogen, Erysiphe necator.</title>
        <authorList>
            <person name="Jones L."/>
            <person name="Riaz S."/>
            <person name="Morales-Cruz A."/>
            <person name="Amrine K.C."/>
            <person name="McGuire B."/>
            <person name="Gubler W.D."/>
            <person name="Walker M.A."/>
            <person name="Cantu D."/>
        </authorList>
    </citation>
    <scope>NUCLEOTIDE SEQUENCE [LARGE SCALE GENOMIC DNA]</scope>
    <source>
        <strain evidence="3">c</strain>
    </source>
</reference>
<feature type="compositionally biased region" description="Polar residues" evidence="1">
    <location>
        <begin position="148"/>
        <end position="158"/>
    </location>
</feature>
<dbReference type="EMBL" id="JNVN01004200">
    <property type="protein sequence ID" value="KHJ30457.1"/>
    <property type="molecule type" value="Genomic_DNA"/>
</dbReference>